<sequence>MLLLLLFGWVGSLLYFLLLLLKEMSDSPKKEDAPKHGVGDRGNYYDHWSKLAREEDENRRQEEEEITKEIEEKIAQMGPMSEAEKKDKEKRAALAEAKKTWDAVKADNEAKKFILSDEKDIKERTIPQSELKERTVLVLKDNSGCSYHLPNGLTLTKIFIEDCTDCSFVLHCKLASSTIELCRCTNVSVKVMEAPIHTIQVDLSSNINLFYAKGLFNEEINSKVYHSKVKDLKIEFDHLGTGEDQKIQQLDDFELESLHASLNPSSSSSAVSSIMWSAQNQFVTQFLAKEGDLVTDLVLRDALGHPCTMRETEARKHRVEMAAKSKGLDLNDPQVQKIMHEYDPVTPLDTSVKYKEKGNAAFGERDYGQAGVYYSQAVEILEPISKNENWGVAKEGEGEEVSKGRELLCAVLSNRAACNLKLGNHPTVLADTDACLELDPAHVKGLFRKGLALHALGRYREACPVLGKALKLQPKNSQIKTALTFAERKAAMPDSK</sequence>
<evidence type="ECO:0000313" key="6">
    <source>
        <dbReference type="EMBL" id="CAE2277566.1"/>
    </source>
</evidence>
<dbReference type="InterPro" id="IPR013105">
    <property type="entry name" value="TPR_2"/>
</dbReference>
<accession>A0A7S4JXL9</accession>
<evidence type="ECO:0000256" key="4">
    <source>
        <dbReference type="PROSITE-ProRule" id="PRU00339"/>
    </source>
</evidence>
<evidence type="ECO:0000256" key="2">
    <source>
        <dbReference type="ARBA" id="ARBA00022737"/>
    </source>
</evidence>
<evidence type="ECO:0000256" key="1">
    <source>
        <dbReference type="ARBA" id="ARBA00022553"/>
    </source>
</evidence>
<protein>
    <submittedName>
        <fullName evidence="6">Uncharacterized protein</fullName>
    </submittedName>
</protein>
<evidence type="ECO:0000256" key="3">
    <source>
        <dbReference type="ARBA" id="ARBA00022803"/>
    </source>
</evidence>
<keyword evidence="5" id="KW-0175">Coiled coil</keyword>
<dbReference type="Pfam" id="PF07719">
    <property type="entry name" value="TPR_2"/>
    <property type="match status" value="1"/>
</dbReference>
<keyword evidence="2" id="KW-0677">Repeat</keyword>
<dbReference type="AlphaFoldDB" id="A0A7S4JXL9"/>
<reference evidence="6" key="1">
    <citation type="submission" date="2021-01" db="EMBL/GenBank/DDBJ databases">
        <authorList>
            <person name="Corre E."/>
            <person name="Pelletier E."/>
            <person name="Niang G."/>
            <person name="Scheremetjew M."/>
            <person name="Finn R."/>
            <person name="Kale V."/>
            <person name="Holt S."/>
            <person name="Cochrane G."/>
            <person name="Meng A."/>
            <person name="Brown T."/>
            <person name="Cohen L."/>
        </authorList>
    </citation>
    <scope>NUCLEOTIDE SEQUENCE</scope>
    <source>
        <strain evidence="6">SoJaBio B1-5/56/2</strain>
    </source>
</reference>
<name>A0A7S4JXL9_9EUKA</name>
<dbReference type="Gene3D" id="1.25.40.10">
    <property type="entry name" value="Tetratricopeptide repeat domain"/>
    <property type="match status" value="1"/>
</dbReference>
<keyword evidence="1" id="KW-0597">Phosphoprotein</keyword>
<dbReference type="PANTHER" id="PTHR46512:SF1">
    <property type="entry name" value="PEPTIDYLPROLYL ISOMERASE"/>
    <property type="match status" value="1"/>
</dbReference>
<dbReference type="InterPro" id="IPR016098">
    <property type="entry name" value="CAP/MinC_C"/>
</dbReference>
<dbReference type="InterPro" id="IPR011990">
    <property type="entry name" value="TPR-like_helical_dom_sf"/>
</dbReference>
<dbReference type="GO" id="GO:0016020">
    <property type="term" value="C:membrane"/>
    <property type="evidence" value="ECO:0007669"/>
    <property type="project" value="TreeGrafter"/>
</dbReference>
<dbReference type="GO" id="GO:0012505">
    <property type="term" value="C:endomembrane system"/>
    <property type="evidence" value="ECO:0007669"/>
    <property type="project" value="TreeGrafter"/>
</dbReference>
<organism evidence="6">
    <name type="scientific">Paramoeba aestuarina</name>
    <dbReference type="NCBI Taxonomy" id="180227"/>
    <lineage>
        <taxon>Eukaryota</taxon>
        <taxon>Amoebozoa</taxon>
        <taxon>Discosea</taxon>
        <taxon>Flabellinia</taxon>
        <taxon>Dactylopodida</taxon>
        <taxon>Paramoebidae</taxon>
        <taxon>Paramoeba</taxon>
    </lineage>
</organism>
<dbReference type="PROSITE" id="PS50005">
    <property type="entry name" value="TPR"/>
    <property type="match status" value="1"/>
</dbReference>
<feature type="coiled-coil region" evidence="5">
    <location>
        <begin position="51"/>
        <end position="100"/>
    </location>
</feature>
<keyword evidence="3 4" id="KW-0802">TPR repeat</keyword>
<evidence type="ECO:0000256" key="5">
    <source>
        <dbReference type="SAM" id="Coils"/>
    </source>
</evidence>
<dbReference type="Gene3D" id="2.160.20.70">
    <property type="match status" value="1"/>
</dbReference>
<gene>
    <name evidence="6" type="ORF">NAES01612_LOCUS2917</name>
</gene>
<dbReference type="GO" id="GO:0005740">
    <property type="term" value="C:mitochondrial envelope"/>
    <property type="evidence" value="ECO:0007669"/>
    <property type="project" value="TreeGrafter"/>
</dbReference>
<dbReference type="InterPro" id="IPR019734">
    <property type="entry name" value="TPR_rpt"/>
</dbReference>
<feature type="repeat" description="TPR" evidence="4">
    <location>
        <begin position="443"/>
        <end position="476"/>
    </location>
</feature>
<dbReference type="SUPFAM" id="SSF48452">
    <property type="entry name" value="TPR-like"/>
    <property type="match status" value="1"/>
</dbReference>
<dbReference type="PANTHER" id="PTHR46512">
    <property type="entry name" value="PEPTIDYLPROLYL ISOMERASE"/>
    <property type="match status" value="1"/>
</dbReference>
<proteinExistence type="predicted"/>
<dbReference type="InterPro" id="IPR050754">
    <property type="entry name" value="FKBP4/5/8-like"/>
</dbReference>
<dbReference type="EMBL" id="HBKR01004330">
    <property type="protein sequence ID" value="CAE2277566.1"/>
    <property type="molecule type" value="Transcribed_RNA"/>
</dbReference>
<dbReference type="SMART" id="SM00028">
    <property type="entry name" value="TPR"/>
    <property type="match status" value="3"/>
</dbReference>
<dbReference type="GO" id="GO:0044183">
    <property type="term" value="F:protein folding chaperone"/>
    <property type="evidence" value="ECO:0007669"/>
    <property type="project" value="TreeGrafter"/>
</dbReference>
<dbReference type="GO" id="GO:0005829">
    <property type="term" value="C:cytosol"/>
    <property type="evidence" value="ECO:0007669"/>
    <property type="project" value="TreeGrafter"/>
</dbReference>